<dbReference type="EMBL" id="JAHQIW010004081">
    <property type="protein sequence ID" value="KAJ1361016.1"/>
    <property type="molecule type" value="Genomic_DNA"/>
</dbReference>
<comment type="caution">
    <text evidence="2">The sequence shown here is derived from an EMBL/GenBank/DDBJ whole genome shotgun (WGS) entry which is preliminary data.</text>
</comment>
<dbReference type="PANTHER" id="PTHR47250">
    <property type="entry name" value="HISTONE-LYSINE N-METHYLTRANSFERASE SET-6"/>
    <property type="match status" value="1"/>
</dbReference>
<evidence type="ECO:0000313" key="3">
    <source>
        <dbReference type="Proteomes" id="UP001196413"/>
    </source>
</evidence>
<reference evidence="2" key="1">
    <citation type="submission" date="2021-06" db="EMBL/GenBank/DDBJ databases">
        <title>Parelaphostrongylus tenuis whole genome reference sequence.</title>
        <authorList>
            <person name="Garwood T.J."/>
            <person name="Larsen P.A."/>
            <person name="Fountain-Jones N.M."/>
            <person name="Garbe J.R."/>
            <person name="Macchietto M.G."/>
            <person name="Kania S.A."/>
            <person name="Gerhold R.W."/>
            <person name="Richards J.E."/>
            <person name="Wolf T.M."/>
        </authorList>
    </citation>
    <scope>NUCLEOTIDE SEQUENCE</scope>
    <source>
        <strain evidence="2">MNPRO001-30</strain>
        <tissue evidence="2">Meninges</tissue>
    </source>
</reference>
<feature type="region of interest" description="Disordered" evidence="1">
    <location>
        <begin position="1"/>
        <end position="41"/>
    </location>
</feature>
<accession>A0AAD5QVF3</accession>
<keyword evidence="3" id="KW-1185">Reference proteome</keyword>
<proteinExistence type="predicted"/>
<dbReference type="InterPro" id="IPR046341">
    <property type="entry name" value="SET_dom_sf"/>
</dbReference>
<evidence type="ECO:0000313" key="2">
    <source>
        <dbReference type="EMBL" id="KAJ1361016.1"/>
    </source>
</evidence>
<dbReference type="AlphaFoldDB" id="A0AAD5QVF3"/>
<dbReference type="Proteomes" id="UP001196413">
    <property type="component" value="Unassembled WGS sequence"/>
</dbReference>
<protein>
    <submittedName>
        <fullName evidence="2">Uncharacterized protein</fullName>
    </submittedName>
</protein>
<dbReference type="PANTHER" id="PTHR47250:SF3">
    <property type="entry name" value="HISTONE-LYSINE N-METHYLTRANSFERASE SET-6"/>
    <property type="match status" value="1"/>
</dbReference>
<dbReference type="Gene3D" id="2.170.270.10">
    <property type="entry name" value="SET domain"/>
    <property type="match status" value="1"/>
</dbReference>
<evidence type="ECO:0000256" key="1">
    <source>
        <dbReference type="SAM" id="MobiDB-lite"/>
    </source>
</evidence>
<organism evidence="2 3">
    <name type="scientific">Parelaphostrongylus tenuis</name>
    <name type="common">Meningeal worm</name>
    <dbReference type="NCBI Taxonomy" id="148309"/>
    <lineage>
        <taxon>Eukaryota</taxon>
        <taxon>Metazoa</taxon>
        <taxon>Ecdysozoa</taxon>
        <taxon>Nematoda</taxon>
        <taxon>Chromadorea</taxon>
        <taxon>Rhabditida</taxon>
        <taxon>Rhabditina</taxon>
        <taxon>Rhabditomorpha</taxon>
        <taxon>Strongyloidea</taxon>
        <taxon>Metastrongylidae</taxon>
        <taxon>Parelaphostrongylus</taxon>
    </lineage>
</organism>
<gene>
    <name evidence="2" type="ORF">KIN20_020163</name>
</gene>
<dbReference type="SUPFAM" id="SSF82199">
    <property type="entry name" value="SET domain"/>
    <property type="match status" value="1"/>
</dbReference>
<sequence>MSGRTYPNKADVGPEGLRCSDRSSQPHACGGSEAHGGMGPGREELRLESMIRLSVPKSRIDKSSDRVNTIFDASAFDEFIYNPSRYGPSRRNLLTLHSMLQGDRRVYLSRDTTFFNTLLVICGEKCSCVGQCKKLTKCSISPFTFQENVLRGRGKTSEEYANSLQDAESTEIYEILARVKKVQLKAFNKWIETTYFDPKRKGNVARFITHGYLANLTIIRYAENDLRLHRSRAILFANQLILGGSEVIRTGLAYFDYIEKRMKELDGRAKLFLSDEGIRDEGGIWDPEEGDREKAEEYLVLTRIFDDHLNSRWCKLTTFSFQMSATFSIYSQHRGT</sequence>
<name>A0AAD5QVF3_PARTN</name>
<dbReference type="InterPro" id="IPR053105">
    <property type="entry name" value="Class_V-like_SAM-MTase"/>
</dbReference>